<reference evidence="1" key="1">
    <citation type="submission" date="2021-06" db="EMBL/GenBank/DDBJ databases">
        <authorList>
            <person name="Kallberg Y."/>
            <person name="Tangrot J."/>
            <person name="Rosling A."/>
        </authorList>
    </citation>
    <scope>NUCLEOTIDE SEQUENCE</scope>
    <source>
        <strain evidence="1">MA453B</strain>
    </source>
</reference>
<accession>A0A9N9PGM8</accession>
<organism evidence="1 2">
    <name type="scientific">Dentiscutata erythropus</name>
    <dbReference type="NCBI Taxonomy" id="1348616"/>
    <lineage>
        <taxon>Eukaryota</taxon>
        <taxon>Fungi</taxon>
        <taxon>Fungi incertae sedis</taxon>
        <taxon>Mucoromycota</taxon>
        <taxon>Glomeromycotina</taxon>
        <taxon>Glomeromycetes</taxon>
        <taxon>Diversisporales</taxon>
        <taxon>Gigasporaceae</taxon>
        <taxon>Dentiscutata</taxon>
    </lineage>
</organism>
<sequence>KLYYRPEGYYQNAKRLQDACRKARYNFPLVMIKKWLESQKMYQIYRSLPKNAPYASYSRISKPNCIHQCDLIEIPYDENEYINLLNENNEVAEAFKSIYDNPNNPLNWPRKLQCNKGTEFMEYVTLLIYEHGVEIRRIIARFRYTSLAIVNCYAGLFELTVFKNQYAIEFLLPTGERCRE</sequence>
<dbReference type="OrthoDB" id="2427059at2759"/>
<name>A0A9N9PGM8_9GLOM</name>
<dbReference type="EMBL" id="CAJVPY010057321">
    <property type="protein sequence ID" value="CAG8819004.1"/>
    <property type="molecule type" value="Genomic_DNA"/>
</dbReference>
<protein>
    <submittedName>
        <fullName evidence="1">8471_t:CDS:1</fullName>
    </submittedName>
</protein>
<evidence type="ECO:0000313" key="1">
    <source>
        <dbReference type="EMBL" id="CAG8819004.1"/>
    </source>
</evidence>
<gene>
    <name evidence="1" type="ORF">DERYTH_LOCUS26714</name>
</gene>
<proteinExistence type="predicted"/>
<keyword evidence="2" id="KW-1185">Reference proteome</keyword>
<dbReference type="Proteomes" id="UP000789405">
    <property type="component" value="Unassembled WGS sequence"/>
</dbReference>
<dbReference type="AlphaFoldDB" id="A0A9N9PGM8"/>
<feature type="non-terminal residue" evidence="1">
    <location>
        <position position="1"/>
    </location>
</feature>
<evidence type="ECO:0000313" key="2">
    <source>
        <dbReference type="Proteomes" id="UP000789405"/>
    </source>
</evidence>
<comment type="caution">
    <text evidence="1">The sequence shown here is derived from an EMBL/GenBank/DDBJ whole genome shotgun (WGS) entry which is preliminary data.</text>
</comment>
<feature type="non-terminal residue" evidence="1">
    <location>
        <position position="180"/>
    </location>
</feature>